<name>A0A0S4J7Q0_BODSA</name>
<keyword evidence="4" id="KW-1185">Reference proteome</keyword>
<keyword evidence="2" id="KW-0732">Signal</keyword>
<evidence type="ECO:0000256" key="1">
    <source>
        <dbReference type="SAM" id="MobiDB-lite"/>
    </source>
</evidence>
<reference evidence="4" key="1">
    <citation type="submission" date="2015-09" db="EMBL/GenBank/DDBJ databases">
        <authorList>
            <consortium name="Pathogen Informatics"/>
        </authorList>
    </citation>
    <scope>NUCLEOTIDE SEQUENCE [LARGE SCALE GENOMIC DNA]</scope>
    <source>
        <strain evidence="4">Lake Konstanz</strain>
    </source>
</reference>
<gene>
    <name evidence="3" type="ORF">BSAL_10475</name>
</gene>
<dbReference type="VEuPathDB" id="TriTrypDB:BSAL_10475"/>
<accession>A0A0S4J7Q0</accession>
<feature type="compositionally biased region" description="Basic and acidic residues" evidence="1">
    <location>
        <begin position="233"/>
        <end position="255"/>
    </location>
</feature>
<feature type="region of interest" description="Disordered" evidence="1">
    <location>
        <begin position="164"/>
        <end position="208"/>
    </location>
</feature>
<feature type="region of interest" description="Disordered" evidence="1">
    <location>
        <begin position="233"/>
        <end position="268"/>
    </location>
</feature>
<organism evidence="3 4">
    <name type="scientific">Bodo saltans</name>
    <name type="common">Flagellated protozoan</name>
    <dbReference type="NCBI Taxonomy" id="75058"/>
    <lineage>
        <taxon>Eukaryota</taxon>
        <taxon>Discoba</taxon>
        <taxon>Euglenozoa</taxon>
        <taxon>Kinetoplastea</taxon>
        <taxon>Metakinetoplastina</taxon>
        <taxon>Eubodonida</taxon>
        <taxon>Bodonidae</taxon>
        <taxon>Bodo</taxon>
    </lineage>
</organism>
<feature type="chain" id="PRO_5006622006" evidence="2">
    <location>
        <begin position="26"/>
        <end position="268"/>
    </location>
</feature>
<protein>
    <submittedName>
        <fullName evidence="3">Membrane-associated protein, putative</fullName>
    </submittedName>
</protein>
<dbReference type="EMBL" id="CYKH01001537">
    <property type="protein sequence ID" value="CUG87525.1"/>
    <property type="molecule type" value="Genomic_DNA"/>
</dbReference>
<evidence type="ECO:0000313" key="3">
    <source>
        <dbReference type="EMBL" id="CUG87525.1"/>
    </source>
</evidence>
<evidence type="ECO:0000256" key="2">
    <source>
        <dbReference type="SAM" id="SignalP"/>
    </source>
</evidence>
<dbReference type="AlphaFoldDB" id="A0A0S4J7Q0"/>
<feature type="signal peptide" evidence="2">
    <location>
        <begin position="1"/>
        <end position="25"/>
    </location>
</feature>
<proteinExistence type="predicted"/>
<dbReference type="Proteomes" id="UP000051952">
    <property type="component" value="Unassembled WGS sequence"/>
</dbReference>
<evidence type="ECO:0000313" key="4">
    <source>
        <dbReference type="Proteomes" id="UP000051952"/>
    </source>
</evidence>
<sequence>MQRVIVSALSIVSLIIAIHVSCAVASSDDTEFKKGSIRYFRPAKYNEVIDLVQDAAKFSCDVIGELIVAKGFDYKLRCDLFMEQVDDLATMCDTMVGEIKLTQKRMVENAIDGGYDRDLVVYMKRIVKKIMESRRTSEREVQHELQKDMSQWILDVSVHELGKPRKSSKIGAGSQMSRMTPAQRKSLRDLGVQMPDEDDIVSDSPGNYNKLSVSAAKEDREWAVEISRKLRAEKKFRGQRKAPLDSELMARDQAERSGGVPPRASGDL</sequence>